<accession>F0F508</accession>
<proteinExistence type="predicted"/>
<gene>
    <name evidence="1" type="ORF">HMPREF9141_0674</name>
</gene>
<sequence>MLLCGIFCILLFSLADTLACYALSGRKRNRIAIFLVLPFNAWMLSV</sequence>
<comment type="caution">
    <text evidence="1">The sequence shown here is derived from an EMBL/GenBank/DDBJ whole genome shotgun (WGS) entry which is preliminary data.</text>
</comment>
<dbReference type="STRING" id="888743.HMPREF9141_0674"/>
<evidence type="ECO:0000313" key="1">
    <source>
        <dbReference type="EMBL" id="EGC20770.1"/>
    </source>
</evidence>
<dbReference type="AlphaFoldDB" id="F0F508"/>
<reference evidence="1 2" key="1">
    <citation type="submission" date="2011-01" db="EMBL/GenBank/DDBJ databases">
        <authorList>
            <person name="Muzny D."/>
            <person name="Qin X."/>
            <person name="Deng J."/>
            <person name="Jiang H."/>
            <person name="Liu Y."/>
            <person name="Qu J."/>
            <person name="Song X.-Z."/>
            <person name="Zhang L."/>
            <person name="Thornton R."/>
            <person name="Coyle M."/>
            <person name="Francisco L."/>
            <person name="Jackson L."/>
            <person name="Javaid M."/>
            <person name="Korchina V."/>
            <person name="Kovar C."/>
            <person name="Mata R."/>
            <person name="Mathew T."/>
            <person name="Ngo R."/>
            <person name="Nguyen L."/>
            <person name="Nguyen N."/>
            <person name="Okwuonu G."/>
            <person name="Ongeri F."/>
            <person name="Pham C."/>
            <person name="Simmons D."/>
            <person name="Wilczek-Boney K."/>
            <person name="Hale W."/>
            <person name="Jakkamsetti A."/>
            <person name="Pham P."/>
            <person name="Ruth R."/>
            <person name="San Lucas F."/>
            <person name="Warren J."/>
            <person name="Zhang J."/>
            <person name="Zhao Z."/>
            <person name="Zhou C."/>
            <person name="Zhu D."/>
            <person name="Lee S."/>
            <person name="Bess C."/>
            <person name="Blankenburg K."/>
            <person name="Forbes L."/>
            <person name="Fu Q."/>
            <person name="Gubbala S."/>
            <person name="Hirani K."/>
            <person name="Jayaseelan J.C."/>
            <person name="Lara F."/>
            <person name="Munidasa M."/>
            <person name="Palculict T."/>
            <person name="Patil S."/>
            <person name="Pu L.-L."/>
            <person name="Saada N."/>
            <person name="Tang L."/>
            <person name="Weissenberger G."/>
            <person name="Zhu Y."/>
            <person name="Hemphill L."/>
            <person name="Shang Y."/>
            <person name="Youmans B."/>
            <person name="Ayvaz T."/>
            <person name="Ross M."/>
            <person name="Santibanez J."/>
            <person name="Aqrawi P."/>
            <person name="Gross S."/>
            <person name="Joshi V."/>
            <person name="Fowler G."/>
            <person name="Nazareth L."/>
            <person name="Reid J."/>
            <person name="Worley K."/>
            <person name="Petrosino J."/>
            <person name="Highlander S."/>
            <person name="Gibbs R."/>
        </authorList>
    </citation>
    <scope>NUCLEOTIDE SEQUENCE [LARGE SCALE GENOMIC DNA]</scope>
    <source>
        <strain evidence="1 2">DSM 16608</strain>
    </source>
</reference>
<evidence type="ECO:0000313" key="2">
    <source>
        <dbReference type="Proteomes" id="UP000005697"/>
    </source>
</evidence>
<name>F0F508_9BACT</name>
<keyword evidence="2" id="KW-1185">Reference proteome</keyword>
<protein>
    <submittedName>
        <fullName evidence="1">Uncharacterized protein</fullName>
    </submittedName>
</protein>
<organism evidence="1 2">
    <name type="scientific">Prevotella multiformis DSM 16608</name>
    <dbReference type="NCBI Taxonomy" id="888743"/>
    <lineage>
        <taxon>Bacteria</taxon>
        <taxon>Pseudomonadati</taxon>
        <taxon>Bacteroidota</taxon>
        <taxon>Bacteroidia</taxon>
        <taxon>Bacteroidales</taxon>
        <taxon>Prevotellaceae</taxon>
        <taxon>Prevotella</taxon>
    </lineage>
</organism>
<dbReference type="EMBL" id="AEWX01000009">
    <property type="protein sequence ID" value="EGC20770.1"/>
    <property type="molecule type" value="Genomic_DNA"/>
</dbReference>
<dbReference type="HOGENOM" id="CLU_3187379_0_0_10"/>
<dbReference type="Proteomes" id="UP000005697">
    <property type="component" value="Unassembled WGS sequence"/>
</dbReference>